<dbReference type="Proteomes" id="UP001642464">
    <property type="component" value="Unassembled WGS sequence"/>
</dbReference>
<name>A0ABP0RV54_9DINO</name>
<dbReference type="EMBL" id="CAXAMM010042151">
    <property type="protein sequence ID" value="CAK9103300.1"/>
    <property type="molecule type" value="Genomic_DNA"/>
</dbReference>
<proteinExistence type="predicted"/>
<sequence>MAKRYPEPRAFEAVIDRIVFERPGARDDLPSVVSITPSTKVNELYVGIHQLDFSKNAKSGYFPHMASLTMAMKNIIYTNFDPFREPLQVQFAENPTRAVENFSVGYLDGFTKGLCCQGIVALLDSLEWPQEDLDSDDLCPLILSLRYFRAQYRHQDNPSEFIYDSLRLGQETAEKQAPSALEFLGQFRKAIELMKKNSGRQVPLAQCLGACIADYNRDTIHRKFKVDSWKRKIIHNLLKSPAEMVDLLAAHYDDHRHTSSGQAAPKLLKQASSEFASRCTLPYFLSTAVRNHLHYAAVFSPMSTCRHCHIHVFLSRSSSRLLRII</sequence>
<organism evidence="1 2">
    <name type="scientific">Durusdinium trenchii</name>
    <dbReference type="NCBI Taxonomy" id="1381693"/>
    <lineage>
        <taxon>Eukaryota</taxon>
        <taxon>Sar</taxon>
        <taxon>Alveolata</taxon>
        <taxon>Dinophyceae</taxon>
        <taxon>Suessiales</taxon>
        <taxon>Symbiodiniaceae</taxon>
        <taxon>Durusdinium</taxon>
    </lineage>
</organism>
<accession>A0ABP0RV54</accession>
<protein>
    <submittedName>
        <fullName evidence="1">Uncharacterized protein</fullName>
    </submittedName>
</protein>
<keyword evidence="2" id="KW-1185">Reference proteome</keyword>
<reference evidence="1 2" key="1">
    <citation type="submission" date="2024-02" db="EMBL/GenBank/DDBJ databases">
        <authorList>
            <person name="Chen Y."/>
            <person name="Shah S."/>
            <person name="Dougan E. K."/>
            <person name="Thang M."/>
            <person name="Chan C."/>
        </authorList>
    </citation>
    <scope>NUCLEOTIDE SEQUENCE [LARGE SCALE GENOMIC DNA]</scope>
</reference>
<comment type="caution">
    <text evidence="1">The sequence shown here is derived from an EMBL/GenBank/DDBJ whole genome shotgun (WGS) entry which is preliminary data.</text>
</comment>
<gene>
    <name evidence="1" type="ORF">SCF082_LOCUS48255</name>
</gene>
<evidence type="ECO:0000313" key="2">
    <source>
        <dbReference type="Proteomes" id="UP001642464"/>
    </source>
</evidence>
<evidence type="ECO:0000313" key="1">
    <source>
        <dbReference type="EMBL" id="CAK9103300.1"/>
    </source>
</evidence>